<gene>
    <name evidence="2" type="ORF">BACERE00191_03383</name>
</gene>
<evidence type="ECO:0000256" key="1">
    <source>
        <dbReference type="SAM" id="Phobius"/>
    </source>
</evidence>
<keyword evidence="1" id="KW-0472">Membrane</keyword>
<keyword evidence="1" id="KW-0812">Transmembrane</keyword>
<dbReference type="EMBL" id="FWZB01000040">
    <property type="protein sequence ID" value="SME14929.1"/>
    <property type="molecule type" value="Genomic_DNA"/>
</dbReference>
<evidence type="ECO:0000313" key="2">
    <source>
        <dbReference type="EMBL" id="SME14929.1"/>
    </source>
</evidence>
<organism evidence="2 3">
    <name type="scientific">Bacillus pacificus</name>
    <dbReference type="NCBI Taxonomy" id="2026187"/>
    <lineage>
        <taxon>Bacteria</taxon>
        <taxon>Bacillati</taxon>
        <taxon>Bacillota</taxon>
        <taxon>Bacilli</taxon>
        <taxon>Bacillales</taxon>
        <taxon>Bacillaceae</taxon>
        <taxon>Bacillus</taxon>
        <taxon>Bacillus cereus group</taxon>
    </lineage>
</organism>
<feature type="transmembrane region" description="Helical" evidence="1">
    <location>
        <begin position="21"/>
        <end position="41"/>
    </location>
</feature>
<name>A0A1Y5ZVT4_9BACI</name>
<reference evidence="3" key="1">
    <citation type="submission" date="2017-04" db="EMBL/GenBank/DDBJ databases">
        <authorList>
            <person name="Criscuolo A."/>
        </authorList>
    </citation>
    <scope>NUCLEOTIDE SEQUENCE [LARGE SCALE GENOMIC DNA]</scope>
</reference>
<dbReference type="AlphaFoldDB" id="A0A1Y5ZVT4"/>
<keyword evidence="1" id="KW-1133">Transmembrane helix</keyword>
<proteinExistence type="predicted"/>
<protein>
    <submittedName>
        <fullName evidence="2">Uncharacterized protein</fullName>
    </submittedName>
</protein>
<sequence>MKKKYSCKKGVQLYLKWIKYFLHNVMVVLYPFFFLISPYFMCRLNKRIGITTIYRET</sequence>
<evidence type="ECO:0000313" key="3">
    <source>
        <dbReference type="Proteomes" id="UP000194499"/>
    </source>
</evidence>
<dbReference type="Proteomes" id="UP000194499">
    <property type="component" value="Unassembled WGS sequence"/>
</dbReference>
<accession>A0A1Y5ZVT4</accession>